<sequence>MVLDILQDHISFQKLQFSSINVILLFLATYLIWMSLRIHWKKRSNDSWPPGPVGVPIVGYLPFLGKEPHKSLWKLKEKYGDIIGLYMGTKYTVVLNEYSVVKETLTQPGALDRAPKLFEHIPLVGFIAANGDEWQEQRRFCLSSARDLGLGRGAWENIIMV</sequence>
<dbReference type="GO" id="GO:0005737">
    <property type="term" value="C:cytoplasm"/>
    <property type="evidence" value="ECO:0007669"/>
    <property type="project" value="TreeGrafter"/>
</dbReference>
<dbReference type="GO" id="GO:0006805">
    <property type="term" value="P:xenobiotic metabolic process"/>
    <property type="evidence" value="ECO:0007669"/>
    <property type="project" value="TreeGrafter"/>
</dbReference>
<dbReference type="Pfam" id="PF00067">
    <property type="entry name" value="p450"/>
    <property type="match status" value="1"/>
</dbReference>
<keyword evidence="5" id="KW-0472">Membrane</keyword>
<evidence type="ECO:0000313" key="7">
    <source>
        <dbReference type="Proteomes" id="UP000054359"/>
    </source>
</evidence>
<evidence type="ECO:0000256" key="5">
    <source>
        <dbReference type="SAM" id="Phobius"/>
    </source>
</evidence>
<dbReference type="InterPro" id="IPR036396">
    <property type="entry name" value="Cyt_P450_sf"/>
</dbReference>
<proteinExistence type="inferred from homology"/>
<evidence type="ECO:0000256" key="1">
    <source>
        <dbReference type="ARBA" id="ARBA00010617"/>
    </source>
</evidence>
<evidence type="ECO:0000256" key="2">
    <source>
        <dbReference type="ARBA" id="ARBA00022723"/>
    </source>
</evidence>
<dbReference type="STRING" id="407821.A0A087TSN5"/>
<dbReference type="SUPFAM" id="SSF48264">
    <property type="entry name" value="Cytochrome P450"/>
    <property type="match status" value="1"/>
</dbReference>
<dbReference type="OrthoDB" id="6424590at2759"/>
<dbReference type="AlphaFoldDB" id="A0A087TSN5"/>
<organism evidence="6 7">
    <name type="scientific">Stegodyphus mimosarum</name>
    <name type="common">African social velvet spider</name>
    <dbReference type="NCBI Taxonomy" id="407821"/>
    <lineage>
        <taxon>Eukaryota</taxon>
        <taxon>Metazoa</taxon>
        <taxon>Ecdysozoa</taxon>
        <taxon>Arthropoda</taxon>
        <taxon>Chelicerata</taxon>
        <taxon>Arachnida</taxon>
        <taxon>Araneae</taxon>
        <taxon>Araneomorphae</taxon>
        <taxon>Entelegynae</taxon>
        <taxon>Eresoidea</taxon>
        <taxon>Eresidae</taxon>
        <taxon>Stegodyphus</taxon>
    </lineage>
</organism>
<keyword evidence="4" id="KW-0560">Oxidoreductase</keyword>
<keyword evidence="2" id="KW-0479">Metal-binding</keyword>
<keyword evidence="3" id="KW-0408">Iron</keyword>
<dbReference type="GO" id="GO:0016712">
    <property type="term" value="F:oxidoreductase activity, acting on paired donors, with incorporation or reduction of molecular oxygen, reduced flavin or flavoprotein as one donor, and incorporation of one atom of oxygen"/>
    <property type="evidence" value="ECO:0007669"/>
    <property type="project" value="TreeGrafter"/>
</dbReference>
<dbReference type="GO" id="GO:0005506">
    <property type="term" value="F:iron ion binding"/>
    <property type="evidence" value="ECO:0007669"/>
    <property type="project" value="InterPro"/>
</dbReference>
<keyword evidence="5" id="KW-1133">Transmembrane helix</keyword>
<dbReference type="PANTHER" id="PTHR24300">
    <property type="entry name" value="CYTOCHROME P450 508A4-RELATED"/>
    <property type="match status" value="1"/>
</dbReference>
<dbReference type="InterPro" id="IPR001128">
    <property type="entry name" value="Cyt_P450"/>
</dbReference>
<evidence type="ECO:0000256" key="3">
    <source>
        <dbReference type="ARBA" id="ARBA00023004"/>
    </source>
</evidence>
<gene>
    <name evidence="6" type="ORF">X975_14813</name>
</gene>
<dbReference type="OMA" id="RTHIHAI"/>
<name>A0A087TSN5_STEMI</name>
<dbReference type="Gene3D" id="1.10.630.10">
    <property type="entry name" value="Cytochrome P450"/>
    <property type="match status" value="1"/>
</dbReference>
<feature type="transmembrane region" description="Helical" evidence="5">
    <location>
        <begin position="15"/>
        <end position="33"/>
    </location>
</feature>
<feature type="non-terminal residue" evidence="6">
    <location>
        <position position="161"/>
    </location>
</feature>
<accession>A0A087TSN5</accession>
<reference evidence="6 7" key="1">
    <citation type="submission" date="2013-11" db="EMBL/GenBank/DDBJ databases">
        <title>Genome sequencing of Stegodyphus mimosarum.</title>
        <authorList>
            <person name="Bechsgaard J."/>
        </authorList>
    </citation>
    <scope>NUCLEOTIDE SEQUENCE [LARGE SCALE GENOMIC DNA]</scope>
</reference>
<dbReference type="EMBL" id="KK116560">
    <property type="protein sequence ID" value="KFM68124.1"/>
    <property type="molecule type" value="Genomic_DNA"/>
</dbReference>
<dbReference type="Proteomes" id="UP000054359">
    <property type="component" value="Unassembled WGS sequence"/>
</dbReference>
<protein>
    <submittedName>
        <fullName evidence="6">Cytochrome P450 2C23</fullName>
    </submittedName>
</protein>
<evidence type="ECO:0000313" key="6">
    <source>
        <dbReference type="EMBL" id="KFM68124.1"/>
    </source>
</evidence>
<dbReference type="PANTHER" id="PTHR24300:SF375">
    <property type="entry name" value="CYTOCHROME P450 FAMILY"/>
    <property type="match status" value="1"/>
</dbReference>
<dbReference type="GO" id="GO:0006082">
    <property type="term" value="P:organic acid metabolic process"/>
    <property type="evidence" value="ECO:0007669"/>
    <property type="project" value="TreeGrafter"/>
</dbReference>
<keyword evidence="5" id="KW-0812">Transmembrane</keyword>
<evidence type="ECO:0000256" key="4">
    <source>
        <dbReference type="ARBA" id="ARBA00023033"/>
    </source>
</evidence>
<dbReference type="InterPro" id="IPR050182">
    <property type="entry name" value="Cytochrome_P450_fam2"/>
</dbReference>
<dbReference type="GO" id="GO:0020037">
    <property type="term" value="F:heme binding"/>
    <property type="evidence" value="ECO:0007669"/>
    <property type="project" value="InterPro"/>
</dbReference>
<keyword evidence="4" id="KW-0503">Monooxygenase</keyword>
<keyword evidence="7" id="KW-1185">Reference proteome</keyword>
<comment type="similarity">
    <text evidence="1">Belongs to the cytochrome P450 family.</text>
</comment>